<dbReference type="GO" id="GO:0016301">
    <property type="term" value="F:kinase activity"/>
    <property type="evidence" value="ECO:0007669"/>
    <property type="project" value="UniProtKB-KW"/>
</dbReference>
<evidence type="ECO:0000313" key="4">
    <source>
        <dbReference type="EMBL" id="PIZ15379.1"/>
    </source>
</evidence>
<dbReference type="EMBL" id="PFMS01000091">
    <property type="protein sequence ID" value="PIZ15379.1"/>
    <property type="molecule type" value="Genomic_DNA"/>
</dbReference>
<dbReference type="InterPro" id="IPR011611">
    <property type="entry name" value="PfkB_dom"/>
</dbReference>
<dbReference type="SUPFAM" id="SSF53613">
    <property type="entry name" value="Ribokinase-like"/>
    <property type="match status" value="1"/>
</dbReference>
<evidence type="ECO:0000256" key="1">
    <source>
        <dbReference type="ARBA" id="ARBA00022679"/>
    </source>
</evidence>
<dbReference type="Pfam" id="PF00294">
    <property type="entry name" value="PfkB"/>
    <property type="match status" value="1"/>
</dbReference>
<dbReference type="InterPro" id="IPR029056">
    <property type="entry name" value="Ribokinase-like"/>
</dbReference>
<name>A0A2H9PBP2_9BACT</name>
<dbReference type="AlphaFoldDB" id="A0A2H9PBP2"/>
<evidence type="ECO:0000313" key="5">
    <source>
        <dbReference type="Proteomes" id="UP000234145"/>
    </source>
</evidence>
<dbReference type="Gene3D" id="3.40.1190.20">
    <property type="match status" value="1"/>
</dbReference>
<accession>A0A2H9PBP2</accession>
<evidence type="ECO:0000259" key="3">
    <source>
        <dbReference type="Pfam" id="PF00294"/>
    </source>
</evidence>
<gene>
    <name evidence="4" type="ORF">COY51_05380</name>
</gene>
<reference evidence="5" key="1">
    <citation type="submission" date="2017-09" db="EMBL/GenBank/DDBJ databases">
        <title>Depth-based differentiation of microbial function through sediment-hosted aquifers and enrichment of novel symbionts in the deep terrestrial subsurface.</title>
        <authorList>
            <person name="Probst A.J."/>
            <person name="Ladd B."/>
            <person name="Jarett J.K."/>
            <person name="Geller-Mcgrath D.E."/>
            <person name="Sieber C.M.K."/>
            <person name="Emerson J.B."/>
            <person name="Anantharaman K."/>
            <person name="Thomas B.C."/>
            <person name="Malmstrom R."/>
            <person name="Stieglmeier M."/>
            <person name="Klingl A."/>
            <person name="Woyke T."/>
            <person name="Ryan C.M."/>
            <person name="Banfield J.F."/>
        </authorList>
    </citation>
    <scope>NUCLEOTIDE SEQUENCE [LARGE SCALE GENOMIC DNA]</scope>
</reference>
<keyword evidence="2 4" id="KW-0418">Kinase</keyword>
<protein>
    <submittedName>
        <fullName evidence="4">Sugar kinase</fullName>
    </submittedName>
</protein>
<evidence type="ECO:0000256" key="2">
    <source>
        <dbReference type="ARBA" id="ARBA00022777"/>
    </source>
</evidence>
<dbReference type="GO" id="GO:0005829">
    <property type="term" value="C:cytosol"/>
    <property type="evidence" value="ECO:0007669"/>
    <property type="project" value="TreeGrafter"/>
</dbReference>
<sequence>MADLVIIGSVALDSIKTPFKKVENVLGGSATYSAFAASFFCKPGIVAVVGDDFPLGYLSLLEKKGVCLAGLKIEKDSRTFRWEGCYEFDMNEAKTLRTELNVWETFKPQLPREYRSAGYLFLGNIDPELQLNVLAQMGNPKFVIADTMNFWIEHKKKELEKVIRKIDLLLLNDGEARELFETTNLVKAARQVLKLGPKAVVIKKGEHGALLFSRSGYFSAPGYPLENIVDPTGCGDSFGGGLIGYLAKTGDLSDGNMRKAIVYGSVIASHNAEDFGLDNLKKISLSDIEGRYQELRRMREF</sequence>
<dbReference type="PANTHER" id="PTHR10584">
    <property type="entry name" value="SUGAR KINASE"/>
    <property type="match status" value="1"/>
</dbReference>
<dbReference type="PANTHER" id="PTHR10584:SF166">
    <property type="entry name" value="RIBOKINASE"/>
    <property type="match status" value="1"/>
</dbReference>
<proteinExistence type="predicted"/>
<dbReference type="Proteomes" id="UP000234145">
    <property type="component" value="Unassembled WGS sequence"/>
</dbReference>
<feature type="domain" description="Carbohydrate kinase PfkB" evidence="3">
    <location>
        <begin position="3"/>
        <end position="277"/>
    </location>
</feature>
<keyword evidence="1" id="KW-0808">Transferase</keyword>
<comment type="caution">
    <text evidence="4">The sequence shown here is derived from an EMBL/GenBank/DDBJ whole genome shotgun (WGS) entry which is preliminary data.</text>
</comment>
<organism evidence="4 5">
    <name type="scientific">Candidatus Desantisbacteria bacterium CG_4_10_14_0_8_um_filter_39_17</name>
    <dbReference type="NCBI Taxonomy" id="1974542"/>
    <lineage>
        <taxon>Bacteria</taxon>
        <taxon>Candidatus Desantisiibacteriota</taxon>
    </lineage>
</organism>